<dbReference type="RefSeq" id="WP_093197384.1">
    <property type="nucleotide sequence ID" value="NZ_FNGS01000001.1"/>
</dbReference>
<organism evidence="5 6">
    <name type="scientific">Siphonobacter aquaeclarae</name>
    <dbReference type="NCBI Taxonomy" id="563176"/>
    <lineage>
        <taxon>Bacteria</taxon>
        <taxon>Pseudomonadati</taxon>
        <taxon>Bacteroidota</taxon>
        <taxon>Cytophagia</taxon>
        <taxon>Cytophagales</taxon>
        <taxon>Cytophagaceae</taxon>
        <taxon>Siphonobacter</taxon>
    </lineage>
</organism>
<dbReference type="Proteomes" id="UP000198901">
    <property type="component" value="Unassembled WGS sequence"/>
</dbReference>
<evidence type="ECO:0000313" key="5">
    <source>
        <dbReference type="EMBL" id="SDL26610.1"/>
    </source>
</evidence>
<dbReference type="AlphaFoldDB" id="A0A1G9INA5"/>
<dbReference type="PANTHER" id="PTHR44688">
    <property type="entry name" value="DNA-BINDING TRANSCRIPTIONAL ACTIVATOR DEVR_DOSR"/>
    <property type="match status" value="1"/>
</dbReference>
<dbReference type="PROSITE" id="PS50043">
    <property type="entry name" value="HTH_LUXR_2"/>
    <property type="match status" value="1"/>
</dbReference>
<sequence>MNVLDEPPENSSLGIAIVSDELTLFAETLAVFLRQTGRFSRVYTVPPATELAENPFPALPDGPVYLISDHRSIGLREVIPTRQRLFIILVSHIRNLPQFEEVLLLKPDGLINKTDSTDELLRCIAALREGRSYLSSSLARLLAARHDRSLRLDFTPKEREVLRHAQRGKNIAETAEALSLSRHTVITHRRNMMVKANCNSITELLSIAVSEGLISY</sequence>
<dbReference type="GO" id="GO:0006355">
    <property type="term" value="P:regulation of DNA-templated transcription"/>
    <property type="evidence" value="ECO:0007669"/>
    <property type="project" value="InterPro"/>
</dbReference>
<evidence type="ECO:0000256" key="3">
    <source>
        <dbReference type="ARBA" id="ARBA00023163"/>
    </source>
</evidence>
<evidence type="ECO:0000313" key="6">
    <source>
        <dbReference type="Proteomes" id="UP000198901"/>
    </source>
</evidence>
<dbReference type="PANTHER" id="PTHR44688:SF16">
    <property type="entry name" value="DNA-BINDING TRANSCRIPTIONAL ACTIVATOR DEVR_DOSR"/>
    <property type="match status" value="1"/>
</dbReference>
<dbReference type="InterPro" id="IPR000792">
    <property type="entry name" value="Tscrpt_reg_LuxR_C"/>
</dbReference>
<evidence type="ECO:0000259" key="4">
    <source>
        <dbReference type="PROSITE" id="PS50043"/>
    </source>
</evidence>
<dbReference type="CDD" id="cd06170">
    <property type="entry name" value="LuxR_C_like"/>
    <property type="match status" value="1"/>
</dbReference>
<dbReference type="Pfam" id="PF00196">
    <property type="entry name" value="GerE"/>
    <property type="match status" value="1"/>
</dbReference>
<accession>A0A1G9INA5</accession>
<evidence type="ECO:0000256" key="1">
    <source>
        <dbReference type="ARBA" id="ARBA00023015"/>
    </source>
</evidence>
<dbReference type="GO" id="GO:0003677">
    <property type="term" value="F:DNA binding"/>
    <property type="evidence" value="ECO:0007669"/>
    <property type="project" value="UniProtKB-KW"/>
</dbReference>
<keyword evidence="6" id="KW-1185">Reference proteome</keyword>
<protein>
    <submittedName>
        <fullName evidence="5">DNA-binding response regulator, NarL/FixJ family, contains REC and HTH domains</fullName>
    </submittedName>
</protein>
<keyword evidence="3" id="KW-0804">Transcription</keyword>
<dbReference type="SUPFAM" id="SSF46894">
    <property type="entry name" value="C-terminal effector domain of the bipartite response regulators"/>
    <property type="match status" value="1"/>
</dbReference>
<dbReference type="InterPro" id="IPR016032">
    <property type="entry name" value="Sig_transdc_resp-reg_C-effctor"/>
</dbReference>
<name>A0A1G9INA5_9BACT</name>
<feature type="domain" description="HTH luxR-type" evidence="4">
    <location>
        <begin position="147"/>
        <end position="212"/>
    </location>
</feature>
<proteinExistence type="predicted"/>
<dbReference type="STRING" id="563176.SAMN04488090_0550"/>
<dbReference type="EMBL" id="FNGS01000001">
    <property type="protein sequence ID" value="SDL26610.1"/>
    <property type="molecule type" value="Genomic_DNA"/>
</dbReference>
<reference evidence="5 6" key="1">
    <citation type="submission" date="2016-10" db="EMBL/GenBank/DDBJ databases">
        <authorList>
            <person name="de Groot N.N."/>
        </authorList>
    </citation>
    <scope>NUCLEOTIDE SEQUENCE [LARGE SCALE GENOMIC DNA]</scope>
    <source>
        <strain evidence="5 6">DSM 21668</strain>
    </source>
</reference>
<keyword evidence="2 5" id="KW-0238">DNA-binding</keyword>
<dbReference type="SMART" id="SM00421">
    <property type="entry name" value="HTH_LUXR"/>
    <property type="match status" value="1"/>
</dbReference>
<gene>
    <name evidence="5" type="ORF">SAMN04488090_0550</name>
</gene>
<keyword evidence="1" id="KW-0805">Transcription regulation</keyword>
<evidence type="ECO:0000256" key="2">
    <source>
        <dbReference type="ARBA" id="ARBA00023125"/>
    </source>
</evidence>
<dbReference type="PRINTS" id="PR00038">
    <property type="entry name" value="HTHLUXR"/>
</dbReference>
<dbReference type="OrthoDB" id="1727128at2"/>
<dbReference type="Gene3D" id="3.40.50.2300">
    <property type="match status" value="1"/>
</dbReference>